<dbReference type="InterPro" id="IPR043014">
    <property type="entry name" value="Nibrin_BRCT2_sf"/>
</dbReference>
<comment type="caution">
    <text evidence="2">The sequence shown here is derived from an EMBL/GenBank/DDBJ whole genome shotgun (WGS) entry which is preliminary data.</text>
</comment>
<dbReference type="EMBL" id="MCGO01000040">
    <property type="protein sequence ID" value="ORY39368.1"/>
    <property type="molecule type" value="Genomic_DNA"/>
</dbReference>
<reference evidence="2 3" key="1">
    <citation type="submission" date="2016-07" db="EMBL/GenBank/DDBJ databases">
        <title>Pervasive Adenine N6-methylation of Active Genes in Fungi.</title>
        <authorList>
            <consortium name="DOE Joint Genome Institute"/>
            <person name="Mondo S.J."/>
            <person name="Dannebaum R.O."/>
            <person name="Kuo R.C."/>
            <person name="Labutti K."/>
            <person name="Haridas S."/>
            <person name="Kuo A."/>
            <person name="Salamov A."/>
            <person name="Ahrendt S.R."/>
            <person name="Lipzen A."/>
            <person name="Sullivan W."/>
            <person name="Andreopoulos W.B."/>
            <person name="Clum A."/>
            <person name="Lindquist E."/>
            <person name="Daum C."/>
            <person name="Ramamoorthy G.K."/>
            <person name="Gryganskyi A."/>
            <person name="Culley D."/>
            <person name="Magnuson J.K."/>
            <person name="James T.Y."/>
            <person name="O'Malley M.A."/>
            <person name="Stajich J.E."/>
            <person name="Spatafora J.W."/>
            <person name="Visel A."/>
            <person name="Grigoriev I.V."/>
        </authorList>
    </citation>
    <scope>NUCLEOTIDE SEQUENCE [LARGE SCALE GENOMIC DNA]</scope>
    <source>
        <strain evidence="2 3">JEL800</strain>
    </source>
</reference>
<evidence type="ECO:0000313" key="3">
    <source>
        <dbReference type="Proteomes" id="UP000193642"/>
    </source>
</evidence>
<name>A0A1Y2BX97_9FUNG</name>
<dbReference type="InterPro" id="IPR040227">
    <property type="entry name" value="Nibrin-rel"/>
</dbReference>
<dbReference type="Proteomes" id="UP000193642">
    <property type="component" value="Unassembled WGS sequence"/>
</dbReference>
<dbReference type="AlphaFoldDB" id="A0A1Y2BX97"/>
<protein>
    <submittedName>
        <fullName evidence="2">Uncharacterized protein</fullName>
    </submittedName>
</protein>
<dbReference type="OrthoDB" id="552194at2759"/>
<sequence length="325" mass="35628">MTSLKITMKTVQAVAHGTHIVTDVWLKTLDANSKTSPYTYPNEIDYTPAVKEENMTGEQFIPNPRRKQLFENHQFLFFDKEDIDIFSPVVSACAGTVVDCTDITDSKSDIISVVKQNKSPFVVALDPDDERFKDVVSDVNTKDSIIYSLLYATLDDHLKLSTLIPQHEATPLEPTPAPAPVLAGNFNGGNNSCNNDDDDDDDDDLFQDLFKKKGASTKTKSEHTQVPQTQQRKTQQPFYVQSVISQVEASLVDPTQQLFPSTAASSSSNVPESIPSKQSNLLASRLGFTSTPTVKPPPPITISSTAAVKVTAPAALPKPTQKWMV</sequence>
<accession>A0A1Y2BX97</accession>
<evidence type="ECO:0000313" key="2">
    <source>
        <dbReference type="EMBL" id="ORY39368.1"/>
    </source>
</evidence>
<proteinExistence type="predicted"/>
<gene>
    <name evidence="2" type="ORF">BCR33DRAFT_412201</name>
</gene>
<feature type="region of interest" description="Disordered" evidence="1">
    <location>
        <begin position="169"/>
        <end position="237"/>
    </location>
</feature>
<feature type="compositionally biased region" description="Low complexity" evidence="1">
    <location>
        <begin position="224"/>
        <end position="236"/>
    </location>
</feature>
<dbReference type="GO" id="GO:0003684">
    <property type="term" value="F:damaged DNA binding"/>
    <property type="evidence" value="ECO:0007669"/>
    <property type="project" value="TreeGrafter"/>
</dbReference>
<feature type="compositionally biased region" description="Low complexity" evidence="1">
    <location>
        <begin position="180"/>
        <end position="194"/>
    </location>
</feature>
<organism evidence="2 3">
    <name type="scientific">Rhizoclosmatium globosum</name>
    <dbReference type="NCBI Taxonomy" id="329046"/>
    <lineage>
        <taxon>Eukaryota</taxon>
        <taxon>Fungi</taxon>
        <taxon>Fungi incertae sedis</taxon>
        <taxon>Chytridiomycota</taxon>
        <taxon>Chytridiomycota incertae sedis</taxon>
        <taxon>Chytridiomycetes</taxon>
        <taxon>Chytridiales</taxon>
        <taxon>Chytriomycetaceae</taxon>
        <taxon>Rhizoclosmatium</taxon>
    </lineage>
</organism>
<dbReference type="GO" id="GO:0030870">
    <property type="term" value="C:Mre11 complex"/>
    <property type="evidence" value="ECO:0007669"/>
    <property type="project" value="InterPro"/>
</dbReference>
<keyword evidence="3" id="KW-1185">Reference proteome</keyword>
<feature type="compositionally biased region" description="Acidic residues" evidence="1">
    <location>
        <begin position="195"/>
        <end position="206"/>
    </location>
</feature>
<dbReference type="GO" id="GO:0000724">
    <property type="term" value="P:double-strand break repair via homologous recombination"/>
    <property type="evidence" value="ECO:0007669"/>
    <property type="project" value="TreeGrafter"/>
</dbReference>
<dbReference type="PANTHER" id="PTHR12162:SF0">
    <property type="entry name" value="NIBRIN"/>
    <property type="match status" value="1"/>
</dbReference>
<dbReference type="GO" id="GO:0007095">
    <property type="term" value="P:mitotic G2 DNA damage checkpoint signaling"/>
    <property type="evidence" value="ECO:0007669"/>
    <property type="project" value="InterPro"/>
</dbReference>
<dbReference type="PANTHER" id="PTHR12162">
    <property type="entry name" value="NIBRIN-RELATED"/>
    <property type="match status" value="1"/>
</dbReference>
<evidence type="ECO:0000256" key="1">
    <source>
        <dbReference type="SAM" id="MobiDB-lite"/>
    </source>
</evidence>
<dbReference type="Gene3D" id="3.40.50.10980">
    <property type="entry name" value="Nibrin, BRCT2 domain"/>
    <property type="match status" value="1"/>
</dbReference>